<keyword evidence="2" id="KW-1185">Reference proteome</keyword>
<organism evidence="1 2">
    <name type="scientific">Aeromonas phage AS-zj</name>
    <dbReference type="NCBI Taxonomy" id="2024208"/>
    <lineage>
        <taxon>Viruses</taxon>
        <taxon>Duplodnaviria</taxon>
        <taxon>Heunggongvirae</taxon>
        <taxon>Uroviricota</taxon>
        <taxon>Caudoviricetes</taxon>
        <taxon>Pantevenvirales</taxon>
        <taxon>Straboviridae</taxon>
        <taxon>Emmerichvirinae</taxon>
        <taxon>Ceceduovirus</taxon>
        <taxon>Ceceduovirus aszj</taxon>
    </lineage>
</organism>
<dbReference type="EMBL" id="MF448340">
    <property type="protein sequence ID" value="ASU00354.1"/>
    <property type="molecule type" value="Genomic_DNA"/>
</dbReference>
<accession>A0A223LE81</accession>
<protein>
    <submittedName>
        <fullName evidence="1">Uncharacterized protein</fullName>
    </submittedName>
</protein>
<dbReference type="RefSeq" id="YP_009834498.1">
    <property type="nucleotide sequence ID" value="NC_048673.1"/>
</dbReference>
<dbReference type="GeneID" id="55604565"/>
<dbReference type="KEGG" id="vg:55604565"/>
<sequence length="63" mass="7112">MSDIIFEDYQSGGCSVEEIKVKNLQRIEISYDGGRLSVYIDGVKAYGNMCSGDDFHLTINPRY</sequence>
<evidence type="ECO:0000313" key="2">
    <source>
        <dbReference type="Proteomes" id="UP000226092"/>
    </source>
</evidence>
<reference evidence="1 2" key="1">
    <citation type="submission" date="2017-07" db="EMBL/GenBank/DDBJ databases">
        <title>In vitro design and evaluation of phage cocktails against multidrug-resistant Aeromonas salmonicida.</title>
        <authorList>
            <person name="Chen L."/>
            <person name="Yuan S."/>
            <person name="Ma Y."/>
        </authorList>
    </citation>
    <scope>NUCLEOTIDE SEQUENCE [LARGE SCALE GENOMIC DNA]</scope>
</reference>
<proteinExistence type="predicted"/>
<dbReference type="Proteomes" id="UP000226092">
    <property type="component" value="Segment"/>
</dbReference>
<evidence type="ECO:0000313" key="1">
    <source>
        <dbReference type="EMBL" id="ASU00354.1"/>
    </source>
</evidence>
<name>A0A223LE81_9CAUD</name>